<protein>
    <submittedName>
        <fullName evidence="2">Uncharacterized protein</fullName>
    </submittedName>
</protein>
<proteinExistence type="predicted"/>
<keyword evidence="1" id="KW-1133">Transmembrane helix</keyword>
<evidence type="ECO:0000313" key="3">
    <source>
        <dbReference type="Proteomes" id="UP000009376"/>
    </source>
</evidence>
<organism evidence="2 3">
    <name type="scientific">Candidatus Parvarchaeum acidophilus ARMAN-5</name>
    <dbReference type="NCBI Taxonomy" id="662762"/>
    <lineage>
        <taxon>Archaea</taxon>
        <taxon>Candidatus Parvarchaeota</taxon>
        <taxon>Candidatus Parvarchaeum</taxon>
    </lineage>
</organism>
<dbReference type="EMBL" id="GG745553">
    <property type="protein sequence ID" value="EFD92776.1"/>
    <property type="molecule type" value="Genomic_DNA"/>
</dbReference>
<evidence type="ECO:0000256" key="1">
    <source>
        <dbReference type="SAM" id="Phobius"/>
    </source>
</evidence>
<keyword evidence="1" id="KW-0812">Transmembrane</keyword>
<dbReference type="Proteomes" id="UP000009376">
    <property type="component" value="Unassembled WGS sequence"/>
</dbReference>
<accession>D6GVD8</accession>
<sequence length="454" mass="49883">MDDDPQVNNNQQINVITIGSSKPSSKSHKLAIAVVIVLVIIVVGYVSYSFNIGGFKTTTTNILTSHVSKPSQKPIIYTPLVQLISMSHPYENGYINGSSGETTEHAKLLSIVCPDCRADRNGTTWVSLFMGLTDNGSNYSSLTAPLVNDSLIGMVVFTVGEAYKFLFENSSPIPQSKIDYDFNKSLAIYSSLPTIGQDLTSYKYVKGVYTNTSGIRSAISDWIAGGFLSTNFPARLSNKSDNATINSLLYAFSFMQDGFDLYAENTLGITVKPVILAAAYYNDTLLVDLDGVSPEPNSSTSVYINGKKEPYTQYYSLLLLKTKLNKGNNSLYVNYEGYNLSAEFFANPNLLNSRIYSNNPDTSYIVFTAPYNNFKISNLSVHILYTNESSKDITNLTNETSITLNNLIPKGDINAGSYNGEIYLNYCSTKNMVEIDGITNYGQIQLINSIPSCN</sequence>
<feature type="transmembrane region" description="Helical" evidence="1">
    <location>
        <begin position="30"/>
        <end position="48"/>
    </location>
</feature>
<reference evidence="2 3" key="1">
    <citation type="journal article" date="2010" name="Proc. Natl. Acad. Sci. U.S.A.">
        <title>Enigmatic, ultrasmall, uncultivated Archaea.</title>
        <authorList>
            <person name="Baker B.J."/>
            <person name="Comolli L.R."/>
            <person name="Dick G.J."/>
            <person name="Hauser L.J."/>
            <person name="Hyatt D."/>
            <person name="Dill B.D."/>
            <person name="Land M.L."/>
            <person name="Verberkmoes N.C."/>
            <person name="Hettich R.L."/>
            <person name="Banfield J.F."/>
        </authorList>
    </citation>
    <scope>NUCLEOTIDE SEQUENCE [LARGE SCALE GENOMIC DNA]</scope>
</reference>
<name>D6GVD8_PARA5</name>
<gene>
    <name evidence="2" type="ORF">BJBARM5_0450</name>
</gene>
<evidence type="ECO:0000313" key="2">
    <source>
        <dbReference type="EMBL" id="EFD92776.1"/>
    </source>
</evidence>
<dbReference type="AlphaFoldDB" id="D6GVD8"/>
<keyword evidence="1" id="KW-0472">Membrane</keyword>